<gene>
    <name evidence="2" type="primary">LOC123616928</name>
</gene>
<accession>A0A9W3HID5</accession>
<sequence>MSHPRIMWAGPGAPWGAVWFSGEPELTQAGKQCGEEVSGPQWSTHSCRQGSFLSVSGSGWQGRACLPDPSSGTGWRRGLGPLLARLMHPGMRAPQISGRGARLSAMVGRSPRLPKPTLPVSAHVLPPKTCGQQFALFTLMRAYPALRPKGLQEAKCLEGRFQKRGDRRSRSRREPAGATTPQPGPTEWRRVVGGLGAAGNGPGPCSANSGLSVTVYLFALICPLGPRAERRPARGKLPESSSGQIFHWLWRALRQTGGGGVGGWCLSPRPTGSPSHSCLGSTWTSSCCSHSPVCQVSTRGRFAFLSPALMGTDLRLSW</sequence>
<organism evidence="2">
    <name type="scientific">Camelus bactrianus</name>
    <name type="common">Bactrian camel</name>
    <dbReference type="NCBI Taxonomy" id="9837"/>
    <lineage>
        <taxon>Eukaryota</taxon>
        <taxon>Metazoa</taxon>
        <taxon>Chordata</taxon>
        <taxon>Craniata</taxon>
        <taxon>Vertebrata</taxon>
        <taxon>Euteleostomi</taxon>
        <taxon>Mammalia</taxon>
        <taxon>Eutheria</taxon>
        <taxon>Laurasiatheria</taxon>
        <taxon>Artiodactyla</taxon>
        <taxon>Tylopoda</taxon>
        <taxon>Camelidae</taxon>
        <taxon>Camelus</taxon>
    </lineage>
</organism>
<dbReference type="AlphaFoldDB" id="A0A9W3HID5"/>
<reference evidence="2" key="1">
    <citation type="submission" date="2025-08" db="UniProtKB">
        <authorList>
            <consortium name="RefSeq"/>
        </authorList>
    </citation>
    <scope>IDENTIFICATION</scope>
    <source>
        <tissue evidence="2">Blood</tissue>
    </source>
</reference>
<name>A0A9W3HID5_CAMBA</name>
<evidence type="ECO:0000256" key="1">
    <source>
        <dbReference type="SAM" id="MobiDB-lite"/>
    </source>
</evidence>
<protein>
    <submittedName>
        <fullName evidence="2">Uncharacterized protein LOC123616928</fullName>
    </submittedName>
</protein>
<feature type="region of interest" description="Disordered" evidence="1">
    <location>
        <begin position="157"/>
        <end position="188"/>
    </location>
</feature>
<dbReference type="RefSeq" id="XP_045372895.1">
    <property type="nucleotide sequence ID" value="XM_045516939.1"/>
</dbReference>
<proteinExistence type="predicted"/>
<evidence type="ECO:0000313" key="2">
    <source>
        <dbReference type="RefSeq" id="XP_045372895.1"/>
    </source>
</evidence>